<feature type="region of interest" description="Disordered" evidence="1">
    <location>
        <begin position="1"/>
        <end position="37"/>
    </location>
</feature>
<dbReference type="EMBL" id="NHYD01002352">
    <property type="protein sequence ID" value="PPQ87177.1"/>
    <property type="molecule type" value="Genomic_DNA"/>
</dbReference>
<name>A0A409X8Y7_PSICY</name>
<proteinExistence type="predicted"/>
<gene>
    <name evidence="2" type="ORF">CVT25_014676</name>
</gene>
<accession>A0A409X8Y7</accession>
<keyword evidence="3" id="KW-1185">Reference proteome</keyword>
<comment type="caution">
    <text evidence="2">The sequence shown here is derived from an EMBL/GenBank/DDBJ whole genome shotgun (WGS) entry which is preliminary data.</text>
</comment>
<protein>
    <submittedName>
        <fullName evidence="2">Uncharacterized protein</fullName>
    </submittedName>
</protein>
<sequence>MQNSPDVMQKFSRDYSLSDQNAGEPEQGSEPNHVHPSILRPDLLPVFVDPANWVWEAQSRARWTPDKGSWRDFCDIWYGAMGTQSTALADPKSPSLSLGPIPGLGSWISSSVLIRDSYVTLFDAVWAQ</sequence>
<dbReference type="STRING" id="93625.A0A409X8Y7"/>
<evidence type="ECO:0000256" key="1">
    <source>
        <dbReference type="SAM" id="MobiDB-lite"/>
    </source>
</evidence>
<evidence type="ECO:0000313" key="2">
    <source>
        <dbReference type="EMBL" id="PPQ87177.1"/>
    </source>
</evidence>
<dbReference type="Proteomes" id="UP000283269">
    <property type="component" value="Unassembled WGS sequence"/>
</dbReference>
<organism evidence="2 3">
    <name type="scientific">Psilocybe cyanescens</name>
    <dbReference type="NCBI Taxonomy" id="93625"/>
    <lineage>
        <taxon>Eukaryota</taxon>
        <taxon>Fungi</taxon>
        <taxon>Dikarya</taxon>
        <taxon>Basidiomycota</taxon>
        <taxon>Agaricomycotina</taxon>
        <taxon>Agaricomycetes</taxon>
        <taxon>Agaricomycetidae</taxon>
        <taxon>Agaricales</taxon>
        <taxon>Agaricineae</taxon>
        <taxon>Strophariaceae</taxon>
        <taxon>Psilocybe</taxon>
    </lineage>
</organism>
<reference evidence="2 3" key="1">
    <citation type="journal article" date="2018" name="Evol. Lett.">
        <title>Horizontal gene cluster transfer increased hallucinogenic mushroom diversity.</title>
        <authorList>
            <person name="Reynolds H.T."/>
            <person name="Vijayakumar V."/>
            <person name="Gluck-Thaler E."/>
            <person name="Korotkin H.B."/>
            <person name="Matheny P.B."/>
            <person name="Slot J.C."/>
        </authorList>
    </citation>
    <scope>NUCLEOTIDE SEQUENCE [LARGE SCALE GENOMIC DNA]</scope>
    <source>
        <strain evidence="2 3">2631</strain>
    </source>
</reference>
<dbReference type="InParanoid" id="A0A409X8Y7"/>
<dbReference type="OrthoDB" id="2340858at2759"/>
<dbReference type="AlphaFoldDB" id="A0A409X8Y7"/>
<evidence type="ECO:0000313" key="3">
    <source>
        <dbReference type="Proteomes" id="UP000283269"/>
    </source>
</evidence>